<evidence type="ECO:0000313" key="2">
    <source>
        <dbReference type="Proteomes" id="UP000027170"/>
    </source>
</evidence>
<accession>A0A066TGW3</accession>
<protein>
    <submittedName>
        <fullName evidence="1">Uncharacterized protein</fullName>
    </submittedName>
</protein>
<keyword evidence="2" id="KW-1185">Reference proteome</keyword>
<evidence type="ECO:0000313" key="1">
    <source>
        <dbReference type="EMBL" id="KDN15062.1"/>
    </source>
</evidence>
<gene>
    <name evidence="1" type="ORF">SALWKB29_0688</name>
</gene>
<dbReference type="EMBL" id="JFZV01000003">
    <property type="protein sequence ID" value="KDN15062.1"/>
    <property type="molecule type" value="Genomic_DNA"/>
</dbReference>
<reference evidence="1 2" key="1">
    <citation type="submission" date="2014-03" db="EMBL/GenBank/DDBJ databases">
        <title>The genomes of two eusocial bee gut symbionts.</title>
        <authorList>
            <person name="Kwong W.K."/>
            <person name="Engel P."/>
            <person name="Koch H."/>
            <person name="Moran N.A."/>
        </authorList>
    </citation>
    <scope>NUCLEOTIDE SEQUENCE [LARGE SCALE GENOMIC DNA]</scope>
    <source>
        <strain evidence="2">wkB29</strain>
    </source>
</reference>
<name>A0A066TGW3_9NEIS</name>
<dbReference type="AlphaFoldDB" id="A0A066TGW3"/>
<organism evidence="1 2">
    <name type="scientific">Snodgrassella communis</name>
    <dbReference type="NCBI Taxonomy" id="2946699"/>
    <lineage>
        <taxon>Bacteria</taxon>
        <taxon>Pseudomonadati</taxon>
        <taxon>Pseudomonadota</taxon>
        <taxon>Betaproteobacteria</taxon>
        <taxon>Neisseriales</taxon>
        <taxon>Neisseriaceae</taxon>
        <taxon>Snodgrassella</taxon>
    </lineage>
</organism>
<proteinExistence type="predicted"/>
<dbReference type="Proteomes" id="UP000027170">
    <property type="component" value="Unassembled WGS sequence"/>
</dbReference>
<sequence>MLNSVLMLSIIFIPILIIISNILTYKMAKLEGLVSSVKDLFIHNMEVSIFFWKAIFGYVSVKNKKILFINRFIFILFILVELTLILIFYFAR</sequence>
<comment type="caution">
    <text evidence="1">The sequence shown here is derived from an EMBL/GenBank/DDBJ whole genome shotgun (WGS) entry which is preliminary data.</text>
</comment>